<evidence type="ECO:0000259" key="1">
    <source>
        <dbReference type="SMART" id="SM00871"/>
    </source>
</evidence>
<reference evidence="2 3" key="1">
    <citation type="submission" date="2015-02" db="EMBL/GenBank/DDBJ databases">
        <title>Genome Sequencing of Rickettsiales.</title>
        <authorList>
            <person name="Daugherty S.C."/>
            <person name="Su Q."/>
            <person name="Abolude K."/>
            <person name="Beier-Sexton M."/>
            <person name="Carlyon J.A."/>
            <person name="Carter R."/>
            <person name="Day N.P."/>
            <person name="Dumler S.J."/>
            <person name="Dyachenko V."/>
            <person name="Godinez A."/>
            <person name="Kurtti T.J."/>
            <person name="Lichay M."/>
            <person name="Mullins K.E."/>
            <person name="Ott S."/>
            <person name="Pappas-Brown V."/>
            <person name="Paris D.H."/>
            <person name="Patel P."/>
            <person name="Richards A.L."/>
            <person name="Sadzewicz L."/>
            <person name="Sears K."/>
            <person name="Seidman D."/>
            <person name="Sengamalay N."/>
            <person name="Stenos J."/>
            <person name="Tallon L.J."/>
            <person name="Vincent G."/>
            <person name="Fraser C.M."/>
            <person name="Munderloh U."/>
            <person name="Dunning-Hotopp J.C."/>
        </authorList>
    </citation>
    <scope>NUCLEOTIDE SEQUENCE [LARGE SCALE GENOMIC DNA]</scope>
    <source>
        <strain evidence="2 3">RML An4</strain>
    </source>
</reference>
<dbReference type="RefSeq" id="WP_011477158.1">
    <property type="nucleotide sequence ID" value="NZ_LAOI01000001.1"/>
</dbReference>
<protein>
    <submittedName>
        <fullName evidence="2">GyrI-like small molecule binding domain protein</fullName>
    </submittedName>
</protein>
<keyword evidence="3" id="KW-1185">Reference proteome</keyword>
<sequence length="166" mass="19100">MNKIITQLPEIKLVGITTRTSNAAEFNPDTAKIKSMLQRFFADNLQDKILNRKNPGKIFAVYTNYDSDENGEYTYFLGEEVTTFENVSQGFEELTIPVQNYAKFTSNPGQIPTVVIDMWQKIWQMDNTTLGGKRAYIADFEIYDERSHDHNEAVLDIYIGIKNENI</sequence>
<dbReference type="PATRIC" id="fig|1359193.3.peg.302"/>
<dbReference type="Pfam" id="PF14526">
    <property type="entry name" value="Cass2"/>
    <property type="match status" value="1"/>
</dbReference>
<feature type="domain" description="AraC effector-binding" evidence="1">
    <location>
        <begin position="1"/>
        <end position="162"/>
    </location>
</feature>
<proteinExistence type="predicted"/>
<dbReference type="InterPro" id="IPR053182">
    <property type="entry name" value="YobU-like_regulator"/>
</dbReference>
<dbReference type="InterPro" id="IPR011256">
    <property type="entry name" value="Reg_factor_effector_dom_sf"/>
</dbReference>
<comment type="caution">
    <text evidence="2">The sequence shown here is derived from an EMBL/GenBank/DDBJ whole genome shotgun (WGS) entry which is preliminary data.</text>
</comment>
<dbReference type="SMART" id="SM00871">
    <property type="entry name" value="AraC_E_bind"/>
    <property type="match status" value="1"/>
</dbReference>
<dbReference type="PANTHER" id="PTHR36444:SF2">
    <property type="entry name" value="TRANSCRIPTIONAL REGULATOR PROTEIN YOBU-RELATED"/>
    <property type="match status" value="1"/>
</dbReference>
<dbReference type="Proteomes" id="UP000033661">
    <property type="component" value="Unassembled WGS sequence"/>
</dbReference>
<name>A0A0F3Q9W9_RICBE</name>
<dbReference type="Gene3D" id="3.20.80.10">
    <property type="entry name" value="Regulatory factor, effector binding domain"/>
    <property type="match status" value="1"/>
</dbReference>
<evidence type="ECO:0000313" key="2">
    <source>
        <dbReference type="EMBL" id="KJV89343.1"/>
    </source>
</evidence>
<dbReference type="PANTHER" id="PTHR36444">
    <property type="entry name" value="TRANSCRIPTIONAL REGULATOR PROTEIN YOBU-RELATED"/>
    <property type="match status" value="1"/>
</dbReference>
<dbReference type="InterPro" id="IPR029441">
    <property type="entry name" value="Cass2"/>
</dbReference>
<organism evidence="2 3">
    <name type="scientific">Rickettsia bellii str. RML An4</name>
    <dbReference type="NCBI Taxonomy" id="1359193"/>
    <lineage>
        <taxon>Bacteria</taxon>
        <taxon>Pseudomonadati</taxon>
        <taxon>Pseudomonadota</taxon>
        <taxon>Alphaproteobacteria</taxon>
        <taxon>Rickettsiales</taxon>
        <taxon>Rickettsiaceae</taxon>
        <taxon>Rickettsieae</taxon>
        <taxon>Rickettsia</taxon>
        <taxon>belli group</taxon>
    </lineage>
</organism>
<dbReference type="EMBL" id="LAOI01000001">
    <property type="protein sequence ID" value="KJV89343.1"/>
    <property type="molecule type" value="Genomic_DNA"/>
</dbReference>
<dbReference type="AlphaFoldDB" id="A0A0F3Q9W9"/>
<dbReference type="InterPro" id="IPR010499">
    <property type="entry name" value="AraC_E-bd"/>
</dbReference>
<evidence type="ECO:0000313" key="3">
    <source>
        <dbReference type="Proteomes" id="UP000033661"/>
    </source>
</evidence>
<dbReference type="SUPFAM" id="SSF55136">
    <property type="entry name" value="Probable bacterial effector-binding domain"/>
    <property type="match status" value="1"/>
</dbReference>
<accession>A0A0F3Q9W9</accession>
<gene>
    <name evidence="2" type="ORF">RBEAN4_0319</name>
</gene>